<protein>
    <submittedName>
        <fullName evidence="2">Uncharacterized protein</fullName>
    </submittedName>
</protein>
<gene>
    <name evidence="2" type="ORF">EJB05_00156</name>
</gene>
<name>A0A5J9WLN8_9POAL</name>
<dbReference type="Gramene" id="TVU48875">
    <property type="protein sequence ID" value="TVU48875"/>
    <property type="gene ID" value="EJB05_00156"/>
</dbReference>
<sequence length="116" mass="13355">MVGVQLVPARGALPAFSARLATAGGPRLGRLLPDPHRPWEQPRFLCAVGMRRSSVRPRHPRLHRRRACSPPARQPATPRPPRLRTCLARARARRRRRPRRSWPRLRLRRTYAGARS</sequence>
<dbReference type="Proteomes" id="UP000324897">
    <property type="component" value="Chromosome 6"/>
</dbReference>
<feature type="compositionally biased region" description="Basic residues" evidence="1">
    <location>
        <begin position="90"/>
        <end position="109"/>
    </location>
</feature>
<accession>A0A5J9WLN8</accession>
<proteinExistence type="predicted"/>
<feature type="region of interest" description="Disordered" evidence="1">
    <location>
        <begin position="54"/>
        <end position="116"/>
    </location>
</feature>
<evidence type="ECO:0000313" key="3">
    <source>
        <dbReference type="Proteomes" id="UP000324897"/>
    </source>
</evidence>
<organism evidence="2 3">
    <name type="scientific">Eragrostis curvula</name>
    <name type="common">weeping love grass</name>
    <dbReference type="NCBI Taxonomy" id="38414"/>
    <lineage>
        <taxon>Eukaryota</taxon>
        <taxon>Viridiplantae</taxon>
        <taxon>Streptophyta</taxon>
        <taxon>Embryophyta</taxon>
        <taxon>Tracheophyta</taxon>
        <taxon>Spermatophyta</taxon>
        <taxon>Magnoliopsida</taxon>
        <taxon>Liliopsida</taxon>
        <taxon>Poales</taxon>
        <taxon>Poaceae</taxon>
        <taxon>PACMAD clade</taxon>
        <taxon>Chloridoideae</taxon>
        <taxon>Eragrostideae</taxon>
        <taxon>Eragrostidinae</taxon>
        <taxon>Eragrostis</taxon>
    </lineage>
</organism>
<reference evidence="2 3" key="1">
    <citation type="journal article" date="2019" name="Sci. Rep.">
        <title>A high-quality genome of Eragrostis curvula grass provides insights into Poaceae evolution and supports new strategies to enhance forage quality.</title>
        <authorList>
            <person name="Carballo J."/>
            <person name="Santos B.A.C.M."/>
            <person name="Zappacosta D."/>
            <person name="Garbus I."/>
            <person name="Selva J.P."/>
            <person name="Gallo C.A."/>
            <person name="Diaz A."/>
            <person name="Albertini E."/>
            <person name="Caccamo M."/>
            <person name="Echenique V."/>
        </authorList>
    </citation>
    <scope>NUCLEOTIDE SEQUENCE [LARGE SCALE GENOMIC DNA]</scope>
    <source>
        <strain evidence="3">cv. Victoria</strain>
        <tissue evidence="2">Leaf</tissue>
    </source>
</reference>
<comment type="caution">
    <text evidence="2">The sequence shown here is derived from an EMBL/GenBank/DDBJ whole genome shotgun (WGS) entry which is preliminary data.</text>
</comment>
<keyword evidence="3" id="KW-1185">Reference proteome</keyword>
<evidence type="ECO:0000313" key="2">
    <source>
        <dbReference type="EMBL" id="TVU48875.1"/>
    </source>
</evidence>
<feature type="compositionally biased region" description="Basic residues" evidence="1">
    <location>
        <begin position="54"/>
        <end position="67"/>
    </location>
</feature>
<dbReference type="AlphaFoldDB" id="A0A5J9WLN8"/>
<evidence type="ECO:0000256" key="1">
    <source>
        <dbReference type="SAM" id="MobiDB-lite"/>
    </source>
</evidence>
<dbReference type="EMBL" id="RWGY01000002">
    <property type="protein sequence ID" value="TVU48875.1"/>
    <property type="molecule type" value="Genomic_DNA"/>
</dbReference>